<accession>A0A067TAZ2</accession>
<proteinExistence type="predicted"/>
<name>A0A067TAZ2_GALM3</name>
<evidence type="ECO:0000256" key="1">
    <source>
        <dbReference type="SAM" id="SignalP"/>
    </source>
</evidence>
<dbReference type="AlphaFoldDB" id="A0A067TAZ2"/>
<dbReference type="EMBL" id="KL142379">
    <property type="protein sequence ID" value="KDR76168.1"/>
    <property type="molecule type" value="Genomic_DNA"/>
</dbReference>
<gene>
    <name evidence="2" type="ORF">GALMADRAFT_210832</name>
</gene>
<keyword evidence="3" id="KW-1185">Reference proteome</keyword>
<sequence>MYSLIIRLLCILAVLDSPAPTVPARHSLGHLYVKRNGPSTGGVTAYPDSSLHVPCQRLLAQDFYASGRGVTPELVRALYRTFSVNMLASISVYTSPSCVPMPRLAILPPLHSLPWSSTGTGLIIDHFTTPNSRSAVRSHQPPMIFKEEYLCAYHCFSSIGDLHIRVRLVFMRMRRIFCDKLRFWFEINSLRTYEPNGWESFGNTWSLVFDQRWVLPASKDVKQSSDYSVIIPNGSDTEQVATPQRHKGGGAGQKKFIKPSLLERFIDATANIELVATDYRLINYMDDVEFEEFRAVNPQSIAARLPLHEHVQYLNVTDIRTLANRHGIFIHSKLKRDEAIAKINPEHHCDTCDEFRPFLSHSEQGLLHDHDEIIIKDYQSENDNIEEIAKLHKVVVTDQSRARNIIGTLRSHVCTDCPTFYSTIQARQKRSKHVKLVEIKKYVVGDEILRHDDRVVSFIGYEKADETMDIDNTIKANIPLHVLCNLQPHSTLKVVAEKHGVQVSDSSAKLIASLSRHDCAHCPPFYTLFSVVKKHQRLILTLSDIEHLILNKNASDTYNEEPLQIHSYGPENQVADDDDLLKAVIPLHILCDSQPISILKSIALHHGIPIHENASYTKIIHSLKVHSCQSCPRYITLLERPIEEQQGEHTEQFPPEPMSVHNLHAVTEACASQFDGKNVQEAGCAKYCKVI</sequence>
<reference evidence="3" key="1">
    <citation type="journal article" date="2014" name="Proc. Natl. Acad. Sci. U.S.A.">
        <title>Extensive sampling of basidiomycete genomes demonstrates inadequacy of the white-rot/brown-rot paradigm for wood decay fungi.</title>
        <authorList>
            <person name="Riley R."/>
            <person name="Salamov A.A."/>
            <person name="Brown D.W."/>
            <person name="Nagy L.G."/>
            <person name="Floudas D."/>
            <person name="Held B.W."/>
            <person name="Levasseur A."/>
            <person name="Lombard V."/>
            <person name="Morin E."/>
            <person name="Otillar R."/>
            <person name="Lindquist E.A."/>
            <person name="Sun H."/>
            <person name="LaButti K.M."/>
            <person name="Schmutz J."/>
            <person name="Jabbour D."/>
            <person name="Luo H."/>
            <person name="Baker S.E."/>
            <person name="Pisabarro A.G."/>
            <person name="Walton J.D."/>
            <person name="Blanchette R.A."/>
            <person name="Henrissat B."/>
            <person name="Martin F."/>
            <person name="Cullen D."/>
            <person name="Hibbett D.S."/>
            <person name="Grigoriev I.V."/>
        </authorList>
    </citation>
    <scope>NUCLEOTIDE SEQUENCE [LARGE SCALE GENOMIC DNA]</scope>
    <source>
        <strain evidence="3">CBS 339.88</strain>
    </source>
</reference>
<dbReference type="Proteomes" id="UP000027222">
    <property type="component" value="Unassembled WGS sequence"/>
</dbReference>
<protein>
    <submittedName>
        <fullName evidence="2">Uncharacterized protein</fullName>
    </submittedName>
</protein>
<feature type="chain" id="PRO_5001646701" evidence="1">
    <location>
        <begin position="25"/>
        <end position="691"/>
    </location>
</feature>
<evidence type="ECO:0000313" key="2">
    <source>
        <dbReference type="EMBL" id="KDR76168.1"/>
    </source>
</evidence>
<dbReference type="HOGENOM" id="CLU_398506_0_0_1"/>
<feature type="signal peptide" evidence="1">
    <location>
        <begin position="1"/>
        <end position="24"/>
    </location>
</feature>
<evidence type="ECO:0000313" key="3">
    <source>
        <dbReference type="Proteomes" id="UP000027222"/>
    </source>
</evidence>
<organism evidence="2 3">
    <name type="scientific">Galerina marginata (strain CBS 339.88)</name>
    <dbReference type="NCBI Taxonomy" id="685588"/>
    <lineage>
        <taxon>Eukaryota</taxon>
        <taxon>Fungi</taxon>
        <taxon>Dikarya</taxon>
        <taxon>Basidiomycota</taxon>
        <taxon>Agaricomycotina</taxon>
        <taxon>Agaricomycetes</taxon>
        <taxon>Agaricomycetidae</taxon>
        <taxon>Agaricales</taxon>
        <taxon>Agaricineae</taxon>
        <taxon>Strophariaceae</taxon>
        <taxon>Galerina</taxon>
    </lineage>
</organism>
<keyword evidence="1" id="KW-0732">Signal</keyword>